<dbReference type="AlphaFoldDB" id="A0A8J3BUD8"/>
<reference evidence="1" key="2">
    <citation type="submission" date="2020-09" db="EMBL/GenBank/DDBJ databases">
        <authorList>
            <person name="Sun Q."/>
            <person name="Zhou Y."/>
        </authorList>
    </citation>
    <scope>NUCLEOTIDE SEQUENCE</scope>
    <source>
        <strain evidence="1">CGMCC 4.7299</strain>
    </source>
</reference>
<evidence type="ECO:0000313" key="2">
    <source>
        <dbReference type="Proteomes" id="UP000656042"/>
    </source>
</evidence>
<dbReference type="RefSeq" id="WP_229715572.1">
    <property type="nucleotide sequence ID" value="NZ_BMMX01000002.1"/>
</dbReference>
<name>A0A8J3BUD8_9ACTN</name>
<dbReference type="EMBL" id="BMMX01000002">
    <property type="protein sequence ID" value="GGK79230.1"/>
    <property type="molecule type" value="Genomic_DNA"/>
</dbReference>
<sequence length="144" mass="15950">MDSGWVGAGADAFSAAGTVGAFLVGTRLDWRQPPGRQLFIAGTFRDSRANHRPEPEPVAEPPPEFAVTGDHEQLVLCGMRRDLASHGRTGLHLRADPARAAALDQLAPRHGRLPQRRPRSETTIKLHPKWALPMLRVRVRCTRR</sequence>
<organism evidence="1 2">
    <name type="scientific">Mangrovihabitans endophyticus</name>
    <dbReference type="NCBI Taxonomy" id="1751298"/>
    <lineage>
        <taxon>Bacteria</taxon>
        <taxon>Bacillati</taxon>
        <taxon>Actinomycetota</taxon>
        <taxon>Actinomycetes</taxon>
        <taxon>Micromonosporales</taxon>
        <taxon>Micromonosporaceae</taxon>
        <taxon>Mangrovihabitans</taxon>
    </lineage>
</organism>
<gene>
    <name evidence="1" type="ORF">GCM10012284_11560</name>
</gene>
<protein>
    <submittedName>
        <fullName evidence="1">Uncharacterized protein</fullName>
    </submittedName>
</protein>
<keyword evidence="2" id="KW-1185">Reference proteome</keyword>
<proteinExistence type="predicted"/>
<evidence type="ECO:0000313" key="1">
    <source>
        <dbReference type="EMBL" id="GGK79230.1"/>
    </source>
</evidence>
<comment type="caution">
    <text evidence="1">The sequence shown here is derived from an EMBL/GenBank/DDBJ whole genome shotgun (WGS) entry which is preliminary data.</text>
</comment>
<dbReference type="Proteomes" id="UP000656042">
    <property type="component" value="Unassembled WGS sequence"/>
</dbReference>
<reference evidence="1" key="1">
    <citation type="journal article" date="2014" name="Int. J. Syst. Evol. Microbiol.">
        <title>Complete genome sequence of Corynebacterium casei LMG S-19264T (=DSM 44701T), isolated from a smear-ripened cheese.</title>
        <authorList>
            <consortium name="US DOE Joint Genome Institute (JGI-PGF)"/>
            <person name="Walter F."/>
            <person name="Albersmeier A."/>
            <person name="Kalinowski J."/>
            <person name="Ruckert C."/>
        </authorList>
    </citation>
    <scope>NUCLEOTIDE SEQUENCE</scope>
    <source>
        <strain evidence="1">CGMCC 4.7299</strain>
    </source>
</reference>
<accession>A0A8J3BUD8</accession>